<reference evidence="2" key="1">
    <citation type="submission" date="2021-01" db="EMBL/GenBank/DDBJ databases">
        <authorList>
            <person name="Corre E."/>
            <person name="Pelletier E."/>
            <person name="Niang G."/>
            <person name="Scheremetjew M."/>
            <person name="Finn R."/>
            <person name="Kale V."/>
            <person name="Holt S."/>
            <person name="Cochrane G."/>
            <person name="Meng A."/>
            <person name="Brown T."/>
            <person name="Cohen L."/>
        </authorList>
    </citation>
    <scope>NUCLEOTIDE SEQUENCE</scope>
    <source>
        <strain evidence="2">SM1012Den-03</strain>
    </source>
</reference>
<dbReference type="Pfam" id="PF03567">
    <property type="entry name" value="Sulfotransfer_2"/>
    <property type="match status" value="1"/>
</dbReference>
<evidence type="ECO:0008006" key="3">
    <source>
        <dbReference type="Google" id="ProtNLM"/>
    </source>
</evidence>
<protein>
    <recommendedName>
        <fullName evidence="3">Sulfotransferase domain-containing protein</fullName>
    </recommendedName>
</protein>
<dbReference type="GO" id="GO:0008146">
    <property type="term" value="F:sulfotransferase activity"/>
    <property type="evidence" value="ECO:0007669"/>
    <property type="project" value="InterPro"/>
</dbReference>
<keyword evidence="1" id="KW-0812">Transmembrane</keyword>
<gene>
    <name evidence="2" type="ORF">SMAR0320_LOCUS346</name>
</gene>
<keyword evidence="1" id="KW-1133">Transmembrane helix</keyword>
<accession>A0A7S2K9Q3</accession>
<proteinExistence type="predicted"/>
<sequence>MLSSSGAGDTSDSTQRKGTTTILLLLIAFLIGISSIFNLIVGNQVAIKSVGTNVVTDNDPTTKQLPPNLSVYNGEEITKFLTGELQFPTGCTRNMNGRCRLKFKPGTLQLSSVQTLQQCYVDANKYKEHTLRSRNTVAASVSHKHKMIYRNIPKSASSTSRHAMMDFLEGQDLQLKHDELINLIHEDNYTMVSFIREPLTRFYSSYDEAYFRMGPWMGEGEIVWDKPKLREWFKNVKHKMDKYPYLYEGMKEINDFRKMYCPTEVLGTGRFLDCNEYDSIDDGRLLKRFEQFVHDYDGIEPFDVHLNMQTTNLIYGSSGEPLPMSALYNASDAEKEWQEVASQKGVTILDGEMKHGRHQSRRFDVSKVSEATQQKICQILALDYCCLNFKLPKVCDDVGLYCALEQMEGQRMWKKDDSLNVVIRPWEQHP</sequence>
<dbReference type="InterPro" id="IPR005331">
    <property type="entry name" value="Sulfotransferase"/>
</dbReference>
<name>A0A7S2K9Q3_9STRA</name>
<dbReference type="AlphaFoldDB" id="A0A7S2K9Q3"/>
<evidence type="ECO:0000313" key="2">
    <source>
        <dbReference type="EMBL" id="CAD9570454.1"/>
    </source>
</evidence>
<dbReference type="GO" id="GO:0016020">
    <property type="term" value="C:membrane"/>
    <property type="evidence" value="ECO:0007669"/>
    <property type="project" value="InterPro"/>
</dbReference>
<dbReference type="EMBL" id="HBGZ01000465">
    <property type="protein sequence ID" value="CAD9570454.1"/>
    <property type="molecule type" value="Transcribed_RNA"/>
</dbReference>
<feature type="transmembrane region" description="Helical" evidence="1">
    <location>
        <begin position="21"/>
        <end position="41"/>
    </location>
</feature>
<organism evidence="2">
    <name type="scientific">Skeletonema marinoi</name>
    <dbReference type="NCBI Taxonomy" id="267567"/>
    <lineage>
        <taxon>Eukaryota</taxon>
        <taxon>Sar</taxon>
        <taxon>Stramenopiles</taxon>
        <taxon>Ochrophyta</taxon>
        <taxon>Bacillariophyta</taxon>
        <taxon>Coscinodiscophyceae</taxon>
        <taxon>Thalassiosirophycidae</taxon>
        <taxon>Thalassiosirales</taxon>
        <taxon>Skeletonemataceae</taxon>
        <taxon>Skeletonema</taxon>
        <taxon>Skeletonema marinoi-dohrnii complex</taxon>
    </lineage>
</organism>
<keyword evidence="1" id="KW-0472">Membrane</keyword>
<evidence type="ECO:0000256" key="1">
    <source>
        <dbReference type="SAM" id="Phobius"/>
    </source>
</evidence>